<reference evidence="1 2" key="1">
    <citation type="submission" date="2017-01" db="EMBL/GenBank/DDBJ databases">
        <title>Genome sequence of Rhodoferax antarcticus ANT.BR, a psychrophilic purple nonsulfur bacterium from an Antarctic microbial mat.</title>
        <authorList>
            <person name="Baker J."/>
            <person name="Riester C."/>
            <person name="Skinner B."/>
            <person name="Newell A."/>
            <person name="Swingley W."/>
            <person name="Madigan M."/>
            <person name="Jung D."/>
            <person name="Asao M."/>
            <person name="Chen M."/>
            <person name="Loughlin P."/>
            <person name="Pan H."/>
            <person name="Lin S."/>
            <person name="Li N."/>
            <person name="Shaw J."/>
            <person name="Prado M."/>
            <person name="Sherman C."/>
            <person name="Li X."/>
            <person name="Tang J."/>
            <person name="Blankenship R."/>
            <person name="Zhao T."/>
            <person name="Touchman J."/>
            <person name="Sattley M."/>
        </authorList>
    </citation>
    <scope>NUCLEOTIDE SEQUENCE [LARGE SCALE GENOMIC DNA]</scope>
    <source>
        <strain evidence="1 2">ANT.BR</strain>
    </source>
</reference>
<dbReference type="EMBL" id="MSYM01000020">
    <property type="protein sequence ID" value="OLP04580.1"/>
    <property type="molecule type" value="Genomic_DNA"/>
</dbReference>
<sequence length="128" mass="13727">MNATILIEAVKTYALANYTQGWDTVVECLADSDIAEMVEGCQTPQDAIEAVAREFSLEANRLTGYIVTTRDTDGTGRQSFATSDLAVAHFTEMAGKSPTRCTDELLLSGKTFEAVSDFGSVITLAYAA</sequence>
<gene>
    <name evidence="1" type="ORF">BLL52_4124</name>
</gene>
<keyword evidence="2" id="KW-1185">Reference proteome</keyword>
<evidence type="ECO:0000313" key="2">
    <source>
        <dbReference type="Proteomes" id="UP000185911"/>
    </source>
</evidence>
<dbReference type="Proteomes" id="UP000185911">
    <property type="component" value="Unassembled WGS sequence"/>
</dbReference>
<dbReference type="AlphaFoldDB" id="A0A1Q8Y9M8"/>
<accession>A0A1Q8Y9M8</accession>
<dbReference type="RefSeq" id="WP_075588185.1">
    <property type="nucleotide sequence ID" value="NZ_MSYM01000020.1"/>
</dbReference>
<evidence type="ECO:0000313" key="1">
    <source>
        <dbReference type="EMBL" id="OLP04580.1"/>
    </source>
</evidence>
<proteinExistence type="predicted"/>
<comment type="caution">
    <text evidence="1">The sequence shown here is derived from an EMBL/GenBank/DDBJ whole genome shotgun (WGS) entry which is preliminary data.</text>
</comment>
<dbReference type="Gene3D" id="3.40.228.10">
    <property type="entry name" value="Dimethylsulfoxide Reductase, domain 2"/>
    <property type="match status" value="1"/>
</dbReference>
<protein>
    <submittedName>
        <fullName evidence="1">Uncharacterized protein</fullName>
    </submittedName>
</protein>
<organism evidence="1 2">
    <name type="scientific">Rhodoferax antarcticus ANT.BR</name>
    <dbReference type="NCBI Taxonomy" id="1111071"/>
    <lineage>
        <taxon>Bacteria</taxon>
        <taxon>Pseudomonadati</taxon>
        <taxon>Pseudomonadota</taxon>
        <taxon>Betaproteobacteria</taxon>
        <taxon>Burkholderiales</taxon>
        <taxon>Comamonadaceae</taxon>
        <taxon>Rhodoferax</taxon>
    </lineage>
</organism>
<dbReference type="SUPFAM" id="SSF53706">
    <property type="entry name" value="Formate dehydrogenase/DMSO reductase, domains 1-3"/>
    <property type="match status" value="1"/>
</dbReference>
<name>A0A1Q8Y9M8_9BURK</name>